<dbReference type="EMBL" id="CP034687">
    <property type="protein sequence ID" value="AZS86208.1"/>
    <property type="molecule type" value="Genomic_DNA"/>
</dbReference>
<dbReference type="AlphaFoldDB" id="A0A3S9ZED5"/>
<dbReference type="EMBL" id="CP029078">
    <property type="protein sequence ID" value="QCN86930.1"/>
    <property type="molecule type" value="Genomic_DNA"/>
</dbReference>
<dbReference type="KEGG" id="sgd:ELQ87_19460"/>
<reference evidence="1 3" key="2">
    <citation type="submission" date="2018-12" db="EMBL/GenBank/DDBJ databases">
        <title>Streptomyces griseoviridis F1-27 complete genome.</title>
        <authorList>
            <person name="Mariita R.M."/>
            <person name="Sello J.K."/>
        </authorList>
    </citation>
    <scope>NUCLEOTIDE SEQUENCE [LARGE SCALE GENOMIC DNA]</scope>
    <source>
        <strain evidence="1 3">F1-27</strain>
    </source>
</reference>
<proteinExistence type="predicted"/>
<evidence type="ECO:0000313" key="2">
    <source>
        <dbReference type="EMBL" id="QCN86930.1"/>
    </source>
</evidence>
<evidence type="ECO:0000313" key="3">
    <source>
        <dbReference type="Proteomes" id="UP000271291"/>
    </source>
</evidence>
<evidence type="ECO:0000313" key="4">
    <source>
        <dbReference type="Proteomes" id="UP000501753"/>
    </source>
</evidence>
<accession>A0A3S9ZED5</accession>
<keyword evidence="4" id="KW-1185">Reference proteome</keyword>
<dbReference type="OrthoDB" id="4541168at2"/>
<dbReference type="Proteomes" id="UP000501753">
    <property type="component" value="Chromosome"/>
</dbReference>
<dbReference type="RefSeq" id="WP_127179030.1">
    <property type="nucleotide sequence ID" value="NZ_CP029078.1"/>
</dbReference>
<evidence type="ECO:0000313" key="1">
    <source>
        <dbReference type="EMBL" id="AZS86208.1"/>
    </source>
</evidence>
<gene>
    <name evidence="2" type="ORF">DDJ31_19825</name>
    <name evidence="1" type="ORF">ELQ87_19460</name>
</gene>
<dbReference type="Proteomes" id="UP000271291">
    <property type="component" value="Chromosome"/>
</dbReference>
<evidence type="ECO:0008006" key="5">
    <source>
        <dbReference type="Google" id="ProtNLM"/>
    </source>
</evidence>
<organism evidence="1 3">
    <name type="scientific">Streptomyces griseoviridis</name>
    <dbReference type="NCBI Taxonomy" id="45398"/>
    <lineage>
        <taxon>Bacteria</taxon>
        <taxon>Bacillati</taxon>
        <taxon>Actinomycetota</taxon>
        <taxon>Actinomycetes</taxon>
        <taxon>Kitasatosporales</taxon>
        <taxon>Streptomycetaceae</taxon>
        <taxon>Streptomyces</taxon>
    </lineage>
</organism>
<protein>
    <recommendedName>
        <fullName evidence="5">Immunity protein 35 domain-containing protein</fullName>
    </recommendedName>
</protein>
<reference evidence="2 4" key="1">
    <citation type="submission" date="2018-04" db="EMBL/GenBank/DDBJ databases">
        <title>Complete genome sequences of Streptomyces griseoviridis K61 and characterization of antagonistic properties of biological control agents.</title>
        <authorList>
            <person name="Mariita R.M."/>
            <person name="Sello J.K."/>
        </authorList>
    </citation>
    <scope>NUCLEOTIDE SEQUENCE [LARGE SCALE GENOMIC DNA]</scope>
    <source>
        <strain evidence="2 4">K61</strain>
    </source>
</reference>
<name>A0A3S9ZED5_STRGD</name>
<sequence>MTRHEEVLDSIRRDSDLAEVLWRLCEFDLSRSDPGEPVRLSSGVALEGIAGDYTGGTFFLCGNGKVRPVLYASSEGQAGLIGNSLTEALEIVVGLPSWWDCLKFSGAGDLAVMRATADHLRDDELRDEPGKDADRATVAQALGLGSAPVSTLLGRLHAAVSATVPDFVLTSGATEYESLFGPWLRSRNPSWQ</sequence>